<dbReference type="InterPro" id="IPR027417">
    <property type="entry name" value="P-loop_NTPase"/>
</dbReference>
<name>A0A554N9K5_9EURY</name>
<accession>A0A554N9K5</accession>
<dbReference type="EMBL" id="QMDX01000005">
    <property type="protein sequence ID" value="TSD14088.1"/>
    <property type="molecule type" value="Genomic_DNA"/>
</dbReference>
<dbReference type="Proteomes" id="UP000319894">
    <property type="component" value="Unassembled WGS sequence"/>
</dbReference>
<organism evidence="2 3">
    <name type="scientific">Haloglomus irregulare</name>
    <dbReference type="NCBI Taxonomy" id="2234134"/>
    <lineage>
        <taxon>Archaea</taxon>
        <taxon>Methanobacteriati</taxon>
        <taxon>Methanobacteriota</taxon>
        <taxon>Stenosarchaea group</taxon>
        <taxon>Halobacteria</taxon>
        <taxon>Halobacteriales</taxon>
        <taxon>Natronomonadaceae</taxon>
        <taxon>Haloglomus</taxon>
    </lineage>
</organism>
<evidence type="ECO:0000313" key="3">
    <source>
        <dbReference type="Proteomes" id="UP000319894"/>
    </source>
</evidence>
<protein>
    <submittedName>
        <fullName evidence="2">Uncharacterized protein</fullName>
    </submittedName>
</protein>
<reference evidence="2 3" key="1">
    <citation type="submission" date="2018-06" db="EMBL/GenBank/DDBJ databases">
        <title>Natronomonas sp. F16-60 a new haloarchaeon isolated from a solar saltern of Isla Cristina, Huelva, Spain.</title>
        <authorList>
            <person name="Duran-Viseras A."/>
            <person name="Sanchez-Porro C."/>
            <person name="Ventosa A."/>
        </authorList>
    </citation>
    <scope>NUCLEOTIDE SEQUENCE [LARGE SCALE GENOMIC DNA]</scope>
    <source>
        <strain evidence="2 3">F16-60</strain>
    </source>
</reference>
<dbReference type="OrthoDB" id="253084at2157"/>
<dbReference type="SUPFAM" id="SSF52540">
    <property type="entry name" value="P-loop containing nucleoside triphosphate hydrolases"/>
    <property type="match status" value="1"/>
</dbReference>
<evidence type="ECO:0000256" key="1">
    <source>
        <dbReference type="SAM" id="MobiDB-lite"/>
    </source>
</evidence>
<dbReference type="AlphaFoldDB" id="A0A554N9K5"/>
<comment type="caution">
    <text evidence="2">The sequence shown here is derived from an EMBL/GenBank/DDBJ whole genome shotgun (WGS) entry which is preliminary data.</text>
</comment>
<keyword evidence="3" id="KW-1185">Reference proteome</keyword>
<dbReference type="InParanoid" id="A0A554N9K5"/>
<feature type="region of interest" description="Disordered" evidence="1">
    <location>
        <begin position="1"/>
        <end position="28"/>
    </location>
</feature>
<sequence length="188" mass="19573">MTDTGPGPLAPGVPADGVTLLTGPSNAGKTRRTATALRTYVARHGRAGVVVLEFAPTVVRDGRVLGGRLDRFEVPRVDWVGRLMAHAPRAESDGDSAALELARANERNAARLLRAMPSTRAVFVNDATIPFQASGDPSALLAACTDASPVVCNAFDGDLGEGSVSDGERAALSGLVDWADRQVRLNGT</sequence>
<evidence type="ECO:0000313" key="2">
    <source>
        <dbReference type="EMBL" id="TSD14088.1"/>
    </source>
</evidence>
<proteinExistence type="predicted"/>
<gene>
    <name evidence="2" type="ORF">DP107_10660</name>
</gene>
<dbReference type="RefSeq" id="WP_144262142.1">
    <property type="nucleotide sequence ID" value="NZ_QMDX01000005.1"/>
</dbReference>